<dbReference type="InterPro" id="IPR036388">
    <property type="entry name" value="WH-like_DNA-bd_sf"/>
</dbReference>
<dbReference type="PROSITE" id="PS50987">
    <property type="entry name" value="HTH_ARSR_2"/>
    <property type="match status" value="1"/>
</dbReference>
<accession>A0A545T077</accession>
<dbReference type="SUPFAM" id="SSF46785">
    <property type="entry name" value="Winged helix' DNA-binding domain"/>
    <property type="match status" value="1"/>
</dbReference>
<dbReference type="Pfam" id="PF12840">
    <property type="entry name" value="HTH_20"/>
    <property type="match status" value="1"/>
</dbReference>
<sequence length="122" mass="13577">MDIQEAIIMFDALSQETRLRAFRLLVQAGTEGLAAGVLSEELGTPHNTMSFHLSHLTNAGILSSRKEGRSVIYSANFDVMRDLIGFMIKDCCSVEFASIREDKRKGCSIIELADYCCEPKNK</sequence>
<dbReference type="Proteomes" id="UP000319732">
    <property type="component" value="Unassembled WGS sequence"/>
</dbReference>
<dbReference type="InterPro" id="IPR036390">
    <property type="entry name" value="WH_DNA-bd_sf"/>
</dbReference>
<evidence type="ECO:0000256" key="3">
    <source>
        <dbReference type="ARBA" id="ARBA00023163"/>
    </source>
</evidence>
<dbReference type="RefSeq" id="WP_142929001.1">
    <property type="nucleotide sequence ID" value="NZ_ML660102.1"/>
</dbReference>
<name>A0A545T077_9GAMM</name>
<dbReference type="AlphaFoldDB" id="A0A545T077"/>
<dbReference type="NCBIfam" id="NF033788">
    <property type="entry name" value="HTH_metalloreg"/>
    <property type="match status" value="1"/>
</dbReference>
<dbReference type="PANTHER" id="PTHR43132">
    <property type="entry name" value="ARSENICAL RESISTANCE OPERON REPRESSOR ARSR-RELATED"/>
    <property type="match status" value="1"/>
</dbReference>
<gene>
    <name evidence="5" type="ORF">FKG94_21465</name>
</gene>
<dbReference type="GO" id="GO:0003700">
    <property type="term" value="F:DNA-binding transcription factor activity"/>
    <property type="evidence" value="ECO:0007669"/>
    <property type="project" value="InterPro"/>
</dbReference>
<evidence type="ECO:0000313" key="6">
    <source>
        <dbReference type="Proteomes" id="UP000319732"/>
    </source>
</evidence>
<reference evidence="5 6" key="1">
    <citation type="submission" date="2019-06" db="EMBL/GenBank/DDBJ databases">
        <title>Whole genome sequence for Cellvibrionaceae sp. R142.</title>
        <authorList>
            <person name="Wang G."/>
        </authorList>
    </citation>
    <scope>NUCLEOTIDE SEQUENCE [LARGE SCALE GENOMIC DNA]</scope>
    <source>
        <strain evidence="5 6">R142</strain>
    </source>
</reference>
<feature type="domain" description="HTH arsR-type" evidence="4">
    <location>
        <begin position="1"/>
        <end position="95"/>
    </location>
</feature>
<dbReference type="InterPro" id="IPR011991">
    <property type="entry name" value="ArsR-like_HTH"/>
</dbReference>
<evidence type="ECO:0000256" key="1">
    <source>
        <dbReference type="ARBA" id="ARBA00023015"/>
    </source>
</evidence>
<evidence type="ECO:0000256" key="2">
    <source>
        <dbReference type="ARBA" id="ARBA00023125"/>
    </source>
</evidence>
<dbReference type="OrthoDB" id="5297460at2"/>
<dbReference type="CDD" id="cd00090">
    <property type="entry name" value="HTH_ARSR"/>
    <property type="match status" value="1"/>
</dbReference>
<organism evidence="5 6">
    <name type="scientific">Exilibacterium tricleocarpae</name>
    <dbReference type="NCBI Taxonomy" id="2591008"/>
    <lineage>
        <taxon>Bacteria</taxon>
        <taxon>Pseudomonadati</taxon>
        <taxon>Pseudomonadota</taxon>
        <taxon>Gammaproteobacteria</taxon>
        <taxon>Cellvibrionales</taxon>
        <taxon>Cellvibrionaceae</taxon>
        <taxon>Exilibacterium</taxon>
    </lineage>
</organism>
<dbReference type="PRINTS" id="PR00778">
    <property type="entry name" value="HTHARSR"/>
</dbReference>
<proteinExistence type="predicted"/>
<evidence type="ECO:0000259" key="4">
    <source>
        <dbReference type="PROSITE" id="PS50987"/>
    </source>
</evidence>
<dbReference type="SMART" id="SM00418">
    <property type="entry name" value="HTH_ARSR"/>
    <property type="match status" value="1"/>
</dbReference>
<keyword evidence="1" id="KW-0805">Transcription regulation</keyword>
<dbReference type="InterPro" id="IPR001845">
    <property type="entry name" value="HTH_ArsR_DNA-bd_dom"/>
</dbReference>
<dbReference type="InterPro" id="IPR051011">
    <property type="entry name" value="Metal_resp_trans_reg"/>
</dbReference>
<dbReference type="GO" id="GO:0003677">
    <property type="term" value="F:DNA binding"/>
    <property type="evidence" value="ECO:0007669"/>
    <property type="project" value="UniProtKB-KW"/>
</dbReference>
<keyword evidence="2" id="KW-0238">DNA-binding</keyword>
<comment type="caution">
    <text evidence="5">The sequence shown here is derived from an EMBL/GenBank/DDBJ whole genome shotgun (WGS) entry which is preliminary data.</text>
</comment>
<protein>
    <submittedName>
        <fullName evidence="5">Helix-turn-helix transcriptional regulator</fullName>
    </submittedName>
</protein>
<evidence type="ECO:0000313" key="5">
    <source>
        <dbReference type="EMBL" id="TQV70591.1"/>
    </source>
</evidence>
<dbReference type="EMBL" id="VHSG01000024">
    <property type="protein sequence ID" value="TQV70591.1"/>
    <property type="molecule type" value="Genomic_DNA"/>
</dbReference>
<keyword evidence="6" id="KW-1185">Reference proteome</keyword>
<dbReference type="PANTHER" id="PTHR43132:SF2">
    <property type="entry name" value="ARSENICAL RESISTANCE OPERON REPRESSOR ARSR-RELATED"/>
    <property type="match status" value="1"/>
</dbReference>
<keyword evidence="3" id="KW-0804">Transcription</keyword>
<dbReference type="Gene3D" id="1.10.10.10">
    <property type="entry name" value="Winged helix-like DNA-binding domain superfamily/Winged helix DNA-binding domain"/>
    <property type="match status" value="1"/>
</dbReference>